<organism evidence="3 4">
    <name type="scientific">Eleusine coracana subsp. coracana</name>
    <dbReference type="NCBI Taxonomy" id="191504"/>
    <lineage>
        <taxon>Eukaryota</taxon>
        <taxon>Viridiplantae</taxon>
        <taxon>Streptophyta</taxon>
        <taxon>Embryophyta</taxon>
        <taxon>Tracheophyta</taxon>
        <taxon>Spermatophyta</taxon>
        <taxon>Magnoliopsida</taxon>
        <taxon>Liliopsida</taxon>
        <taxon>Poales</taxon>
        <taxon>Poaceae</taxon>
        <taxon>PACMAD clade</taxon>
        <taxon>Chloridoideae</taxon>
        <taxon>Cynodonteae</taxon>
        <taxon>Eleusininae</taxon>
        <taxon>Eleusine</taxon>
    </lineage>
</organism>
<protein>
    <recommendedName>
        <fullName evidence="2">DUF7912 domain-containing protein</fullName>
    </recommendedName>
</protein>
<accession>A0AAV5DHG3</accession>
<dbReference type="Proteomes" id="UP001054889">
    <property type="component" value="Unassembled WGS sequence"/>
</dbReference>
<evidence type="ECO:0000313" key="4">
    <source>
        <dbReference type="Proteomes" id="UP001054889"/>
    </source>
</evidence>
<feature type="compositionally biased region" description="Low complexity" evidence="1">
    <location>
        <begin position="27"/>
        <end position="40"/>
    </location>
</feature>
<dbReference type="SUPFAM" id="SSF101447">
    <property type="entry name" value="Formin homology 2 domain (FH2 domain)"/>
    <property type="match status" value="1"/>
</dbReference>
<evidence type="ECO:0000313" key="3">
    <source>
        <dbReference type="EMBL" id="GJN10254.1"/>
    </source>
</evidence>
<feature type="region of interest" description="Disordered" evidence="1">
    <location>
        <begin position="24"/>
        <end position="53"/>
    </location>
</feature>
<evidence type="ECO:0000256" key="1">
    <source>
        <dbReference type="SAM" id="MobiDB-lite"/>
    </source>
</evidence>
<dbReference type="AlphaFoldDB" id="A0AAV5DHG3"/>
<feature type="compositionally biased region" description="Polar residues" evidence="1">
    <location>
        <begin position="41"/>
        <end position="50"/>
    </location>
</feature>
<evidence type="ECO:0000259" key="2">
    <source>
        <dbReference type="Pfam" id="PF25498"/>
    </source>
</evidence>
<sequence>MATARRTTQALRELLARCSTKCHRRASPSSSCSSAPASFSTLRGATSSPASRCGRLLPAPSAAAAAVRAQTRSLASTAARGGAAGPGATDDEDDSEGEAQEWAVEWEDSEDEGVEPEVILPPPPPPPPPPRRLAALSSNQLVLQIGDGGDGGGVVLRDVKWGERALAAAQEVLADHFGDDFAMFAFKVSPKGYVYVRIDKLTTRYGCPGVEEIEKFNRLYKQKLDEIIERGEIPLDLAIEVSSPGAERLLKVPEDLDRFKDMAMRLQYHVEDGDDLVPKQNLLKDGIFLLESVDAQAEHCVWKLADVKENRAEAGKGRPLNRKQRDWRLQTSFKAVKKVTLYLDSN</sequence>
<reference evidence="3" key="1">
    <citation type="journal article" date="2018" name="DNA Res.">
        <title>Multiple hybrid de novo genome assembly of finger millet, an orphan allotetraploid crop.</title>
        <authorList>
            <person name="Hatakeyama M."/>
            <person name="Aluri S."/>
            <person name="Balachadran M.T."/>
            <person name="Sivarajan S.R."/>
            <person name="Patrignani A."/>
            <person name="Gruter S."/>
            <person name="Poveda L."/>
            <person name="Shimizu-Inatsugi R."/>
            <person name="Baeten J."/>
            <person name="Francoijs K.J."/>
            <person name="Nataraja K.N."/>
            <person name="Reddy Y.A.N."/>
            <person name="Phadnis S."/>
            <person name="Ravikumar R.L."/>
            <person name="Schlapbach R."/>
            <person name="Sreeman S.M."/>
            <person name="Shimizu K.K."/>
        </authorList>
    </citation>
    <scope>NUCLEOTIDE SEQUENCE</scope>
</reference>
<feature type="compositionally biased region" description="Pro residues" evidence="1">
    <location>
        <begin position="119"/>
        <end position="131"/>
    </location>
</feature>
<dbReference type="InterPro" id="IPR057234">
    <property type="entry name" value="DUF7912"/>
</dbReference>
<dbReference type="EMBL" id="BQKI01000017">
    <property type="protein sequence ID" value="GJN10254.1"/>
    <property type="molecule type" value="Genomic_DNA"/>
</dbReference>
<dbReference type="Pfam" id="PF25498">
    <property type="entry name" value="DUF7912"/>
    <property type="match status" value="1"/>
</dbReference>
<name>A0AAV5DHG3_ELECO</name>
<comment type="caution">
    <text evidence="3">The sequence shown here is derived from an EMBL/GenBank/DDBJ whole genome shotgun (WGS) entry which is preliminary data.</text>
</comment>
<gene>
    <name evidence="3" type="primary">ga28333</name>
    <name evidence="3" type="ORF">PR202_ga28333</name>
</gene>
<feature type="domain" description="DUF7912" evidence="2">
    <location>
        <begin position="249"/>
        <end position="342"/>
    </location>
</feature>
<dbReference type="PANTHER" id="PTHR34544">
    <property type="entry name" value="OSJNBA0006B20.18 PROTEIN"/>
    <property type="match status" value="1"/>
</dbReference>
<feature type="region of interest" description="Disordered" evidence="1">
    <location>
        <begin position="76"/>
        <end position="133"/>
    </location>
</feature>
<dbReference type="PANTHER" id="PTHR34544:SF3">
    <property type="entry name" value="OS07G0155200 PROTEIN"/>
    <property type="match status" value="1"/>
</dbReference>
<reference evidence="3" key="2">
    <citation type="submission" date="2021-12" db="EMBL/GenBank/DDBJ databases">
        <title>Resequencing data analysis of finger millet.</title>
        <authorList>
            <person name="Hatakeyama M."/>
            <person name="Aluri S."/>
            <person name="Balachadran M.T."/>
            <person name="Sivarajan S.R."/>
            <person name="Poveda L."/>
            <person name="Shimizu-Inatsugi R."/>
            <person name="Schlapbach R."/>
            <person name="Sreeman S.M."/>
            <person name="Shimizu K.K."/>
        </authorList>
    </citation>
    <scope>NUCLEOTIDE SEQUENCE</scope>
</reference>
<feature type="compositionally biased region" description="Acidic residues" evidence="1">
    <location>
        <begin position="89"/>
        <end position="115"/>
    </location>
</feature>
<keyword evidence="4" id="KW-1185">Reference proteome</keyword>
<proteinExistence type="predicted"/>